<dbReference type="Proteomes" id="UP001239994">
    <property type="component" value="Unassembled WGS sequence"/>
</dbReference>
<accession>A0AAD9E181</accession>
<keyword evidence="2" id="KW-0472">Membrane</keyword>
<dbReference type="InterPro" id="IPR027417">
    <property type="entry name" value="P-loop_NTPase"/>
</dbReference>
<dbReference type="InterPro" id="IPR005225">
    <property type="entry name" value="Small_GTP-bd"/>
</dbReference>
<dbReference type="Gene3D" id="3.40.50.300">
    <property type="entry name" value="P-loop containing nucleotide triphosphate hydrolases"/>
    <property type="match status" value="1"/>
</dbReference>
<dbReference type="PANTHER" id="PTHR24070">
    <property type="entry name" value="RAS, DI-RAS, AND RHEB FAMILY MEMBERS OF SMALL GTPASE SUPERFAMILY"/>
    <property type="match status" value="1"/>
</dbReference>
<keyword evidence="3" id="KW-0547">Nucleotide-binding</keyword>
<sequence>MAARKDGSVQEKYRLVVVGGGGVGKSALTIQFIQVGERGSERSARGALDNRRMGPRRRKMGFRNSLEACVTRALLLTCKRSPCAATGNQHVGSLTKLPDWYAGAVCGNRSTNESLTSGKETNGLHTDLPVSREEVFFLCQSFSCNPLKNSRGAAGFQGQYESYFVTDYDPTIEDSYTKQCVIDERPARLDSKFASHAQRDPASLPQHIKANQIHSVVSESYIDTCSTVVVIFFCAWNVCKEGHQGSCLRWCGSVTARPLCVLVLDTAGQEEFGAMREQYMRTGEGFLLVFSVTDRGSFEEIYKFQRQILRVKDRDEFPMILVGNKADLELQRQVSQEEGQQLARQLKVTYMEASAKIRMNVDQAFHELVRVIRKFQEQECPPSPEPTRKEKDKIGCHCVIV</sequence>
<keyword evidence="6" id="KW-1185">Reference proteome</keyword>
<comment type="caution">
    <text evidence="5">The sequence shown here is derived from an EMBL/GenBank/DDBJ whole genome shotgun (WGS) entry which is preliminary data.</text>
</comment>
<dbReference type="GO" id="GO:0007165">
    <property type="term" value="P:signal transduction"/>
    <property type="evidence" value="ECO:0007669"/>
    <property type="project" value="InterPro"/>
</dbReference>
<reference evidence="5" key="1">
    <citation type="submission" date="2023-03" db="EMBL/GenBank/DDBJ databases">
        <title>Electrophorus voltai genome.</title>
        <authorList>
            <person name="Bian C."/>
        </authorList>
    </citation>
    <scope>NUCLEOTIDE SEQUENCE</scope>
    <source>
        <strain evidence="5">CB-2022</strain>
        <tissue evidence="5">Muscle</tissue>
    </source>
</reference>
<dbReference type="FunFam" id="3.40.50.300:FF:003246">
    <property type="entry name" value="RAS related 2"/>
    <property type="match status" value="1"/>
</dbReference>
<dbReference type="GO" id="GO:0003924">
    <property type="term" value="F:GTPase activity"/>
    <property type="evidence" value="ECO:0007669"/>
    <property type="project" value="InterPro"/>
</dbReference>
<evidence type="ECO:0008006" key="7">
    <source>
        <dbReference type="Google" id="ProtNLM"/>
    </source>
</evidence>
<proteinExistence type="predicted"/>
<keyword evidence="4" id="KW-0342">GTP-binding</keyword>
<protein>
    <recommendedName>
        <fullName evidence="7">Small monomeric GTPase</fullName>
    </recommendedName>
</protein>
<evidence type="ECO:0000256" key="3">
    <source>
        <dbReference type="ARBA" id="ARBA00022741"/>
    </source>
</evidence>
<dbReference type="SMART" id="SM00175">
    <property type="entry name" value="RAB"/>
    <property type="match status" value="1"/>
</dbReference>
<organism evidence="5 6">
    <name type="scientific">Electrophorus voltai</name>
    <dbReference type="NCBI Taxonomy" id="2609070"/>
    <lineage>
        <taxon>Eukaryota</taxon>
        <taxon>Metazoa</taxon>
        <taxon>Chordata</taxon>
        <taxon>Craniata</taxon>
        <taxon>Vertebrata</taxon>
        <taxon>Euteleostomi</taxon>
        <taxon>Actinopterygii</taxon>
        <taxon>Neopterygii</taxon>
        <taxon>Teleostei</taxon>
        <taxon>Ostariophysi</taxon>
        <taxon>Gymnotiformes</taxon>
        <taxon>Gymnotoidei</taxon>
        <taxon>Gymnotidae</taxon>
        <taxon>Electrophorus</taxon>
    </lineage>
</organism>
<evidence type="ECO:0000313" key="6">
    <source>
        <dbReference type="Proteomes" id="UP001239994"/>
    </source>
</evidence>
<evidence type="ECO:0000256" key="2">
    <source>
        <dbReference type="ARBA" id="ARBA00022475"/>
    </source>
</evidence>
<dbReference type="NCBIfam" id="TIGR00231">
    <property type="entry name" value="small_GTP"/>
    <property type="match status" value="1"/>
</dbReference>
<dbReference type="PROSITE" id="PS51420">
    <property type="entry name" value="RHO"/>
    <property type="match status" value="1"/>
</dbReference>
<dbReference type="PROSITE" id="PS51421">
    <property type="entry name" value="RAS"/>
    <property type="match status" value="1"/>
</dbReference>
<gene>
    <name evidence="5" type="ORF">P4O66_006661</name>
</gene>
<dbReference type="SUPFAM" id="SSF52540">
    <property type="entry name" value="P-loop containing nucleoside triphosphate hydrolases"/>
    <property type="match status" value="1"/>
</dbReference>
<dbReference type="InterPro" id="IPR001806">
    <property type="entry name" value="Small_GTPase"/>
</dbReference>
<dbReference type="EMBL" id="JAROKS010000012">
    <property type="protein sequence ID" value="KAK1798647.1"/>
    <property type="molecule type" value="Genomic_DNA"/>
</dbReference>
<dbReference type="PROSITE" id="PS51419">
    <property type="entry name" value="RAB"/>
    <property type="match status" value="1"/>
</dbReference>
<dbReference type="SMART" id="SM00174">
    <property type="entry name" value="RHO"/>
    <property type="match status" value="1"/>
</dbReference>
<evidence type="ECO:0000256" key="4">
    <source>
        <dbReference type="ARBA" id="ARBA00023134"/>
    </source>
</evidence>
<comment type="subcellular location">
    <subcellularLocation>
        <location evidence="1">Cell membrane</location>
    </subcellularLocation>
</comment>
<dbReference type="AlphaFoldDB" id="A0AAD9E181"/>
<dbReference type="GO" id="GO:0005886">
    <property type="term" value="C:plasma membrane"/>
    <property type="evidence" value="ECO:0007669"/>
    <property type="project" value="UniProtKB-SubCell"/>
</dbReference>
<dbReference type="GO" id="GO:0005525">
    <property type="term" value="F:GTP binding"/>
    <property type="evidence" value="ECO:0007669"/>
    <property type="project" value="UniProtKB-KW"/>
</dbReference>
<dbReference type="InterPro" id="IPR020849">
    <property type="entry name" value="Small_GTPase_Ras-type"/>
</dbReference>
<name>A0AAD9E181_9TELE</name>
<dbReference type="Pfam" id="PF00071">
    <property type="entry name" value="Ras"/>
    <property type="match status" value="1"/>
</dbReference>
<dbReference type="SMART" id="SM00173">
    <property type="entry name" value="RAS"/>
    <property type="match status" value="1"/>
</dbReference>
<evidence type="ECO:0000313" key="5">
    <source>
        <dbReference type="EMBL" id="KAK1798647.1"/>
    </source>
</evidence>
<keyword evidence="2" id="KW-1003">Cell membrane</keyword>
<evidence type="ECO:0000256" key="1">
    <source>
        <dbReference type="ARBA" id="ARBA00004236"/>
    </source>
</evidence>